<feature type="region of interest" description="Disordered" evidence="1">
    <location>
        <begin position="167"/>
        <end position="277"/>
    </location>
</feature>
<reference evidence="2" key="1">
    <citation type="journal article" date="2020" name="Nat. Ecol. Evol.">
        <title>Deeply conserved synteny resolves early events in vertebrate evolution.</title>
        <authorList>
            <person name="Simakov O."/>
            <person name="Marletaz F."/>
            <person name="Yue J.X."/>
            <person name="O'Connell B."/>
            <person name="Jenkins J."/>
            <person name="Brandt A."/>
            <person name="Calef R."/>
            <person name="Tung C.H."/>
            <person name="Huang T.K."/>
            <person name="Schmutz J."/>
            <person name="Satoh N."/>
            <person name="Yu J.K."/>
            <person name="Putnam N.H."/>
            <person name="Green R.E."/>
            <person name="Rokhsar D.S."/>
        </authorList>
    </citation>
    <scope>NUCLEOTIDE SEQUENCE [LARGE SCALE GENOMIC DNA]</scope>
    <source>
        <strain evidence="2">S238N-H82</strain>
    </source>
</reference>
<sequence length="342" mass="37144">MMENVNEVSMFEKYSVSEENNLVLTNPTYVDTTMEGPSIQIIQNDDVQETWVAPMNDLQQKAGTNQQGNGDTQQLIQQDQQGYGPVRGQRSSGSDTHDPSNAQVDDLVLATVLAAEGRKPSEKPKAKGVTWASDVKNETDSADQDKMAAHAVDIPDDADAKSAFASDPVLSPVMGPSPTAAALMVTSQTDIPPFPSPPPEPQDEEEDASEDFPPPPPLPFSDPPDLLPNVRPTDHNSNVPKDNPFTRETFESAITDTSTPRKKPSNVPGNLSPVPTPFTQVLSLTKQRRPEPLETILMSSPASQVQDPVPVTDIDALIWDDEDDEVQHIADGDEMEEQSTVL</sequence>
<feature type="compositionally biased region" description="Pro residues" evidence="1">
    <location>
        <begin position="212"/>
        <end position="226"/>
    </location>
</feature>
<feature type="region of interest" description="Disordered" evidence="1">
    <location>
        <begin position="61"/>
        <end position="102"/>
    </location>
</feature>
<feature type="compositionally biased region" description="Low complexity" evidence="1">
    <location>
        <begin position="63"/>
        <end position="81"/>
    </location>
</feature>
<feature type="region of interest" description="Disordered" evidence="1">
    <location>
        <begin position="115"/>
        <end position="143"/>
    </location>
</feature>
<dbReference type="GeneID" id="118412523"/>
<feature type="compositionally biased region" description="Basic and acidic residues" evidence="1">
    <location>
        <begin position="116"/>
        <end position="125"/>
    </location>
</feature>
<accession>A0A9J7KVX9</accession>
<name>A0A9J7KVX9_BRAFL</name>
<organism evidence="2 3">
    <name type="scientific">Branchiostoma floridae</name>
    <name type="common">Florida lancelet</name>
    <name type="synonym">Amphioxus</name>
    <dbReference type="NCBI Taxonomy" id="7739"/>
    <lineage>
        <taxon>Eukaryota</taxon>
        <taxon>Metazoa</taxon>
        <taxon>Chordata</taxon>
        <taxon>Cephalochordata</taxon>
        <taxon>Leptocardii</taxon>
        <taxon>Amphioxiformes</taxon>
        <taxon>Branchiostomatidae</taxon>
        <taxon>Branchiostoma</taxon>
    </lineage>
</organism>
<feature type="compositionally biased region" description="Acidic residues" evidence="1">
    <location>
        <begin position="201"/>
        <end position="210"/>
    </location>
</feature>
<proteinExistence type="predicted"/>
<evidence type="ECO:0000256" key="1">
    <source>
        <dbReference type="SAM" id="MobiDB-lite"/>
    </source>
</evidence>
<protein>
    <submittedName>
        <fullName evidence="3">Protocadherin-15-like isoform X1</fullName>
    </submittedName>
</protein>
<dbReference type="AlphaFoldDB" id="A0A9J7KVX9"/>
<feature type="compositionally biased region" description="Polar residues" evidence="1">
    <location>
        <begin position="89"/>
        <end position="102"/>
    </location>
</feature>
<reference evidence="3" key="2">
    <citation type="submission" date="2025-08" db="UniProtKB">
        <authorList>
            <consortium name="RefSeq"/>
        </authorList>
    </citation>
    <scope>IDENTIFICATION</scope>
    <source>
        <strain evidence="3">S238N-H82</strain>
        <tissue evidence="3">Testes</tissue>
    </source>
</reference>
<keyword evidence="2" id="KW-1185">Reference proteome</keyword>
<evidence type="ECO:0000313" key="3">
    <source>
        <dbReference type="RefSeq" id="XP_035671313.1"/>
    </source>
</evidence>
<dbReference type="Proteomes" id="UP000001554">
    <property type="component" value="Chromosome 3"/>
</dbReference>
<gene>
    <name evidence="3" type="primary">LOC118412523</name>
</gene>
<dbReference type="KEGG" id="bfo:118412523"/>
<dbReference type="RefSeq" id="XP_035671313.1">
    <property type="nucleotide sequence ID" value="XM_035815420.1"/>
</dbReference>
<evidence type="ECO:0000313" key="2">
    <source>
        <dbReference type="Proteomes" id="UP000001554"/>
    </source>
</evidence>